<dbReference type="Pfam" id="PF01905">
    <property type="entry name" value="DevR"/>
    <property type="match status" value="1"/>
</dbReference>
<evidence type="ECO:0000313" key="4">
    <source>
        <dbReference type="Proteomes" id="UP001500936"/>
    </source>
</evidence>
<dbReference type="PANTHER" id="PTHR37459">
    <property type="match status" value="1"/>
</dbReference>
<reference evidence="4" key="1">
    <citation type="journal article" date="2019" name="Int. J. Syst. Evol. Microbiol.">
        <title>The Global Catalogue of Microorganisms (GCM) 10K type strain sequencing project: providing services to taxonomists for standard genome sequencing and annotation.</title>
        <authorList>
            <consortium name="The Broad Institute Genomics Platform"/>
            <consortium name="The Broad Institute Genome Sequencing Center for Infectious Disease"/>
            <person name="Wu L."/>
            <person name="Ma J."/>
        </authorList>
    </citation>
    <scope>NUCLEOTIDE SEQUENCE [LARGE SCALE GENOMIC DNA]</scope>
    <source>
        <strain evidence="4">JCM 17925</strain>
    </source>
</reference>
<gene>
    <name evidence="3" type="ORF">GCM10023187_45680</name>
</gene>
<protein>
    <submittedName>
        <fullName evidence="3">DevR family CRISPR-associated autoregulator</fullName>
    </submittedName>
</protein>
<dbReference type="PANTHER" id="PTHR37459:SF1">
    <property type="entry name" value="CRISPR-ASSOCIATED PROTEIN CAS7_CST2_DEVR"/>
    <property type="match status" value="1"/>
</dbReference>
<name>A0ABP8KSH1_9BACT</name>
<dbReference type="EMBL" id="BAABHB010000012">
    <property type="protein sequence ID" value="GAA4415294.1"/>
    <property type="molecule type" value="Genomic_DNA"/>
</dbReference>
<keyword evidence="1" id="KW-0051">Antiviral defense</keyword>
<comment type="caution">
    <text evidence="3">The sequence shown here is derived from an EMBL/GenBank/DDBJ whole genome shotgun (WGS) entry which is preliminary data.</text>
</comment>
<evidence type="ECO:0000256" key="1">
    <source>
        <dbReference type="ARBA" id="ARBA00023118"/>
    </source>
</evidence>
<dbReference type="Proteomes" id="UP001500936">
    <property type="component" value="Unassembled WGS sequence"/>
</dbReference>
<dbReference type="RefSeq" id="WP_345270358.1">
    <property type="nucleotide sequence ID" value="NZ_BAABHB010000012.1"/>
</dbReference>
<comment type="function">
    <text evidence="2">CRISPR (clustered regularly interspaced short palindromic repeat) is an adaptive immune system that provides protection against mobile genetic elements (viruses, transposable elements and conjugative plasmids). CRISPR clusters contain spacers, sequences complementary to antecedent mobile elements, and target invading nucleic acids. CRISPR clusters are transcribed and processed into CRISPR RNA (crRNA).</text>
</comment>
<dbReference type="NCBIfam" id="TIGR01875">
    <property type="entry name" value="cas_MJ0381"/>
    <property type="match status" value="1"/>
</dbReference>
<sequence length="362" mass="39536">MNLSDIKHLSIVGELTVNLASLNNEGTEGSATQPRTAVVVRDKKLYTVPAISGDMVKHWHAQHLATIAQERNLPLCGYAQGKYMNPNRLKGELASRDWLIQRFPEATAWTGELKGQSAAVQKQQLEATLYRLLASECLVTDAHGLLLTEVDNRDRGNGFSASVAVPRTGRVQFGIMAGIPEVSHIQHYFHAKFVKHRSGIQSRENTANEGQNIFTRPASSAVFAFVCVIDLAGLGWDDAANAYAISDAVMRNKRKQAVIDALSYTLMHQPGANTSQQFPHVMDFQGAIVTSTSRCPAPTVSPLTRNFKTILTGLVENINRMNGNQALTYQEATGIGDVVEKLTTIAHGPKTENKDSEVEAKS</sequence>
<dbReference type="InterPro" id="IPR052681">
    <property type="entry name" value="CRISPR-Cas7/Cst2/DevR"/>
</dbReference>
<accession>A0ABP8KSH1</accession>
<evidence type="ECO:0000313" key="3">
    <source>
        <dbReference type="EMBL" id="GAA4415294.1"/>
    </source>
</evidence>
<organism evidence="3 4">
    <name type="scientific">Nibrella viscosa</name>
    <dbReference type="NCBI Taxonomy" id="1084524"/>
    <lineage>
        <taxon>Bacteria</taxon>
        <taxon>Pseudomonadati</taxon>
        <taxon>Bacteroidota</taxon>
        <taxon>Cytophagia</taxon>
        <taxon>Cytophagales</taxon>
        <taxon>Spirosomataceae</taxon>
        <taxon>Nibrella</taxon>
    </lineage>
</organism>
<keyword evidence="4" id="KW-1185">Reference proteome</keyword>
<evidence type="ECO:0000256" key="2">
    <source>
        <dbReference type="ARBA" id="ARBA00025626"/>
    </source>
</evidence>
<dbReference type="InterPro" id="IPR010154">
    <property type="entry name" value="CRISPR-assoc_Cas7/Cst2/DevR"/>
</dbReference>
<proteinExistence type="predicted"/>